<evidence type="ECO:0000313" key="2">
    <source>
        <dbReference type="Proteomes" id="UP001569904"/>
    </source>
</evidence>
<organism evidence="1 2">
    <name type="scientific">Actinomadura chokoriensis</name>
    <dbReference type="NCBI Taxonomy" id="454156"/>
    <lineage>
        <taxon>Bacteria</taxon>
        <taxon>Bacillati</taxon>
        <taxon>Actinomycetota</taxon>
        <taxon>Actinomycetes</taxon>
        <taxon>Streptosporangiales</taxon>
        <taxon>Thermomonosporaceae</taxon>
        <taxon>Actinomadura</taxon>
    </lineage>
</organism>
<dbReference type="RefSeq" id="WP_371944676.1">
    <property type="nucleotide sequence ID" value="NZ_JAXCEH010000025.1"/>
</dbReference>
<proteinExistence type="predicted"/>
<name>A0ABV4R900_9ACTN</name>
<comment type="caution">
    <text evidence="1">The sequence shown here is derived from an EMBL/GenBank/DDBJ whole genome shotgun (WGS) entry which is preliminary data.</text>
</comment>
<accession>A0ABV4R900</accession>
<dbReference type="EMBL" id="JAXCEH010000025">
    <property type="protein sequence ID" value="MFA1557862.1"/>
    <property type="molecule type" value="Genomic_DNA"/>
</dbReference>
<reference evidence="1 2" key="1">
    <citation type="submission" date="2023-11" db="EMBL/GenBank/DDBJ databases">
        <title>Actinomadura monticuli sp. nov., isolated from volcanic ash.</title>
        <authorList>
            <person name="Lee S.D."/>
            <person name="Yang H."/>
            <person name="Kim I.S."/>
        </authorList>
    </citation>
    <scope>NUCLEOTIDE SEQUENCE [LARGE SCALE GENOMIC DNA]</scope>
    <source>
        <strain evidence="1 2">DSM 45346</strain>
    </source>
</reference>
<dbReference type="Proteomes" id="UP001569904">
    <property type="component" value="Unassembled WGS sequence"/>
</dbReference>
<gene>
    <name evidence="1" type="ORF">SM436_29615</name>
</gene>
<keyword evidence="2" id="KW-1185">Reference proteome</keyword>
<protein>
    <submittedName>
        <fullName evidence="1">Uncharacterized protein</fullName>
    </submittedName>
</protein>
<sequence length="47" mass="5292">MKIECHPRPGAGGRWWFTWGGGIWMCEGDHVTEALVQVKTALRRVAP</sequence>
<evidence type="ECO:0000313" key="1">
    <source>
        <dbReference type="EMBL" id="MFA1557862.1"/>
    </source>
</evidence>